<evidence type="ECO:0000313" key="3">
    <source>
        <dbReference type="Proteomes" id="UP000823941"/>
    </source>
</evidence>
<reference evidence="2 3" key="1">
    <citation type="submission" date="2021-06" db="EMBL/GenBank/DDBJ databases">
        <title>A haploid diamondback moth (Plutella xylostella L.) genome assembly resolves 31 chromosomes and identifies a diamide resistance mutation.</title>
        <authorList>
            <person name="Ward C.M."/>
            <person name="Perry K.D."/>
            <person name="Baker G."/>
            <person name="Powis K."/>
            <person name="Heckel D.G."/>
            <person name="Baxter S.W."/>
        </authorList>
    </citation>
    <scope>NUCLEOTIDE SEQUENCE [LARGE SCALE GENOMIC DNA]</scope>
    <source>
        <strain evidence="2 3">LV</strain>
        <tissue evidence="2">Single pupa</tissue>
    </source>
</reference>
<accession>A0ABQ7QI09</accession>
<keyword evidence="3" id="KW-1185">Reference proteome</keyword>
<feature type="region of interest" description="Disordered" evidence="1">
    <location>
        <begin position="74"/>
        <end position="108"/>
    </location>
</feature>
<comment type="caution">
    <text evidence="2">The sequence shown here is derived from an EMBL/GenBank/DDBJ whole genome shotgun (WGS) entry which is preliminary data.</text>
</comment>
<dbReference type="Proteomes" id="UP000823941">
    <property type="component" value="Chromosome 14"/>
</dbReference>
<evidence type="ECO:0000313" key="2">
    <source>
        <dbReference type="EMBL" id="KAG7304873.1"/>
    </source>
</evidence>
<dbReference type="EMBL" id="JAHIBW010000014">
    <property type="protein sequence ID" value="KAG7304873.1"/>
    <property type="molecule type" value="Genomic_DNA"/>
</dbReference>
<proteinExistence type="predicted"/>
<organism evidence="2 3">
    <name type="scientific">Plutella xylostella</name>
    <name type="common">Diamondback moth</name>
    <name type="synonym">Plutella maculipennis</name>
    <dbReference type="NCBI Taxonomy" id="51655"/>
    <lineage>
        <taxon>Eukaryota</taxon>
        <taxon>Metazoa</taxon>
        <taxon>Ecdysozoa</taxon>
        <taxon>Arthropoda</taxon>
        <taxon>Hexapoda</taxon>
        <taxon>Insecta</taxon>
        <taxon>Pterygota</taxon>
        <taxon>Neoptera</taxon>
        <taxon>Endopterygota</taxon>
        <taxon>Lepidoptera</taxon>
        <taxon>Glossata</taxon>
        <taxon>Ditrysia</taxon>
        <taxon>Yponomeutoidea</taxon>
        <taxon>Plutellidae</taxon>
        <taxon>Plutella</taxon>
    </lineage>
</organism>
<evidence type="ECO:0000256" key="1">
    <source>
        <dbReference type="SAM" id="MobiDB-lite"/>
    </source>
</evidence>
<protein>
    <submittedName>
        <fullName evidence="2">Uncharacterized protein</fullName>
    </submittedName>
</protein>
<name>A0ABQ7QI09_PLUXY</name>
<sequence length="271" mass="29672">MLHISSGFGRAEVGTKNLVVVRVTKGNYTAVAYTGHDTIKDQMAQVGLVYTDRRPKKPASDRTKALPKVGALVIAEDKESEPKPGPSGVARKPSPSKNLEPKAQKAPERYPYKAVVDAASKLLRLHPTEVNPVDLGWALLESDPAKIHERISKIDGFNESQQKKEPSLAMTASAHAELIIVFSDKTLKSYNLYEEPNHTGGAAAARRLSGAAAVFYIQKCIVATWRRAVCSGAAPRAHRMRDEAGRGVSRAVPERRRSCLFAQHREGRMLD</sequence>
<gene>
    <name evidence="2" type="ORF">JYU34_010265</name>
</gene>
<feature type="compositionally biased region" description="Basic and acidic residues" evidence="1">
    <location>
        <begin position="99"/>
        <end position="108"/>
    </location>
</feature>